<dbReference type="InterPro" id="IPR036291">
    <property type="entry name" value="NAD(P)-bd_dom_sf"/>
</dbReference>
<gene>
    <name evidence="3" type="ORF">DT594_15590</name>
</gene>
<keyword evidence="4" id="KW-1185">Reference proteome</keyword>
<dbReference type="AlphaFoldDB" id="A0A7V7GR37"/>
<proteinExistence type="inferred from homology"/>
<accession>A0A7V7GR37</accession>
<dbReference type="InterPro" id="IPR002347">
    <property type="entry name" value="SDR_fam"/>
</dbReference>
<comment type="caution">
    <text evidence="3">The sequence shown here is derived from an EMBL/GenBank/DDBJ whole genome shotgun (WGS) entry which is preliminary data.</text>
</comment>
<dbReference type="OrthoDB" id="335726at2"/>
<dbReference type="PANTHER" id="PTHR44196">
    <property type="entry name" value="DEHYDROGENASE/REDUCTASE SDR FAMILY MEMBER 7B"/>
    <property type="match status" value="1"/>
</dbReference>
<sequence>MSTQKRIWLTGASSGIGQSIAEQLAIEGHLIAVSARREDPLQQLADRFPGQILVLPVDMTDADAVRQVGVRIENAWGALDWAILNAGTCEYVDIAEFESAMFQRVMQANVQGTVQCIEAALPLLRKGTQPRLVGVGSSVTFCPLPRAAAYGASKAAIRYLFQSLELDLAQWNIGVTLVSPGFVETPLTAGNDFPMPMQVNSDDAAAIIIKGIEKGKREVSFPGPFITVLKLMGSLPNRLRFALTKGMARPASNKEAS</sequence>
<dbReference type="GO" id="GO:0016491">
    <property type="term" value="F:oxidoreductase activity"/>
    <property type="evidence" value="ECO:0007669"/>
    <property type="project" value="UniProtKB-KW"/>
</dbReference>
<protein>
    <submittedName>
        <fullName evidence="3">SDR family NAD(P)-dependent oxidoreductase</fullName>
    </submittedName>
</protein>
<dbReference type="GO" id="GO:0016020">
    <property type="term" value="C:membrane"/>
    <property type="evidence" value="ECO:0007669"/>
    <property type="project" value="TreeGrafter"/>
</dbReference>
<comment type="similarity">
    <text evidence="1">Belongs to the short-chain dehydrogenases/reductases (SDR) family.</text>
</comment>
<evidence type="ECO:0000313" key="4">
    <source>
        <dbReference type="Proteomes" id="UP000463138"/>
    </source>
</evidence>
<evidence type="ECO:0000256" key="1">
    <source>
        <dbReference type="ARBA" id="ARBA00006484"/>
    </source>
</evidence>
<dbReference type="RefSeq" id="WP_149333637.1">
    <property type="nucleotide sequence ID" value="NZ_QOVF01000006.1"/>
</dbReference>
<dbReference type="Proteomes" id="UP000463138">
    <property type="component" value="Unassembled WGS sequence"/>
</dbReference>
<dbReference type="PRINTS" id="PR00081">
    <property type="entry name" value="GDHRDH"/>
</dbReference>
<dbReference type="Gene3D" id="3.40.50.720">
    <property type="entry name" value="NAD(P)-binding Rossmann-like Domain"/>
    <property type="match status" value="1"/>
</dbReference>
<organism evidence="3 4">
    <name type="scientific">Halopseudomonas laoshanensis</name>
    <dbReference type="NCBI Taxonomy" id="2268758"/>
    <lineage>
        <taxon>Bacteria</taxon>
        <taxon>Pseudomonadati</taxon>
        <taxon>Pseudomonadota</taxon>
        <taxon>Gammaproteobacteria</taxon>
        <taxon>Pseudomonadales</taxon>
        <taxon>Pseudomonadaceae</taxon>
        <taxon>Halopseudomonas</taxon>
    </lineage>
</organism>
<reference evidence="3 4" key="1">
    <citation type="submission" date="2018-07" db="EMBL/GenBank/DDBJ databases">
        <title>Pseudomonas laoshanensis sp. nov., isolated from soil.</title>
        <authorList>
            <person name="Sun J."/>
            <person name="Yu L."/>
            <person name="Wang M."/>
            <person name="Zhang C."/>
        </authorList>
    </citation>
    <scope>NUCLEOTIDE SEQUENCE [LARGE SCALE GENOMIC DNA]</scope>
    <source>
        <strain evidence="3 4">Y22</strain>
    </source>
</reference>
<keyword evidence="2" id="KW-0560">Oxidoreductase</keyword>
<dbReference type="EMBL" id="QOVF01000006">
    <property type="protein sequence ID" value="KAA0692384.1"/>
    <property type="molecule type" value="Genomic_DNA"/>
</dbReference>
<evidence type="ECO:0000256" key="2">
    <source>
        <dbReference type="ARBA" id="ARBA00023002"/>
    </source>
</evidence>
<dbReference type="Pfam" id="PF00106">
    <property type="entry name" value="adh_short"/>
    <property type="match status" value="1"/>
</dbReference>
<dbReference type="SUPFAM" id="SSF51735">
    <property type="entry name" value="NAD(P)-binding Rossmann-fold domains"/>
    <property type="match status" value="1"/>
</dbReference>
<evidence type="ECO:0000313" key="3">
    <source>
        <dbReference type="EMBL" id="KAA0692384.1"/>
    </source>
</evidence>
<name>A0A7V7GR37_9GAMM</name>
<dbReference type="PANTHER" id="PTHR44196:SF1">
    <property type="entry name" value="DEHYDROGENASE_REDUCTASE SDR FAMILY MEMBER 7B"/>
    <property type="match status" value="1"/>
</dbReference>